<name>A0A0G3EPZ4_9BURK</name>
<dbReference type="InterPro" id="IPR024935">
    <property type="entry name" value="Rubredoxin_dom"/>
</dbReference>
<keyword evidence="5 8" id="KW-0479">Metal-binding</keyword>
<gene>
    <name evidence="11" type="ORF">ABW99_13250</name>
</gene>
<evidence type="ECO:0000256" key="4">
    <source>
        <dbReference type="ARBA" id="ARBA00022448"/>
    </source>
</evidence>
<dbReference type="InterPro" id="IPR018527">
    <property type="entry name" value="Rubredoxin_Fe_BS"/>
</dbReference>
<dbReference type="PANTHER" id="PTHR47627">
    <property type="entry name" value="RUBREDOXIN"/>
    <property type="match status" value="1"/>
</dbReference>
<dbReference type="PATRIC" id="fig|445709.3.peg.2808"/>
<feature type="binding site" evidence="9">
    <location>
        <position position="8"/>
    </location>
    <ligand>
        <name>Fe cation</name>
        <dbReference type="ChEBI" id="CHEBI:24875"/>
    </ligand>
</feature>
<accession>A0A0G3EPZ4</accession>
<dbReference type="CDD" id="cd00730">
    <property type="entry name" value="rubredoxin"/>
    <property type="match status" value="1"/>
</dbReference>
<dbReference type="KEGG" id="ptx:ABW99_13250"/>
<dbReference type="FunFam" id="2.20.28.10:FF:000001">
    <property type="entry name" value="Rubredoxin"/>
    <property type="match status" value="1"/>
</dbReference>
<evidence type="ECO:0000256" key="9">
    <source>
        <dbReference type="PIRSR" id="PIRSR000071-1"/>
    </source>
</evidence>
<dbReference type="EMBL" id="CP011568">
    <property type="protein sequence ID" value="AKJ69030.1"/>
    <property type="molecule type" value="Genomic_DNA"/>
</dbReference>
<evidence type="ECO:0000259" key="10">
    <source>
        <dbReference type="PROSITE" id="PS50903"/>
    </source>
</evidence>
<dbReference type="PANTHER" id="PTHR47627:SF1">
    <property type="entry name" value="RUBREDOXIN-1-RELATED"/>
    <property type="match status" value="1"/>
</dbReference>
<dbReference type="OrthoDB" id="9800607at2"/>
<evidence type="ECO:0000313" key="12">
    <source>
        <dbReference type="Proteomes" id="UP000036700"/>
    </source>
</evidence>
<keyword evidence="12" id="KW-1185">Reference proteome</keyword>
<reference evidence="12" key="1">
    <citation type="submission" date="2015-06" db="EMBL/GenBank/DDBJ databases">
        <authorList>
            <person name="Lim Y.L."/>
            <person name="Ee R."/>
            <person name="Yong D."/>
            <person name="How K.Y."/>
            <person name="Yin W.F."/>
            <person name="Chan K.G."/>
        </authorList>
    </citation>
    <scope>NUCLEOTIDE SEQUENCE [LARGE SCALE GENOMIC DNA]</scope>
    <source>
        <strain evidence="12">DSM 25325</strain>
    </source>
</reference>
<dbReference type="GO" id="GO:0005506">
    <property type="term" value="F:iron ion binding"/>
    <property type="evidence" value="ECO:0007669"/>
    <property type="project" value="InterPro"/>
</dbReference>
<dbReference type="Gene3D" id="2.20.28.10">
    <property type="match status" value="1"/>
</dbReference>
<evidence type="ECO:0000256" key="2">
    <source>
        <dbReference type="ARBA" id="ARBA00004933"/>
    </source>
</evidence>
<dbReference type="InterPro" id="IPR050526">
    <property type="entry name" value="Rubredoxin_ET"/>
</dbReference>
<comment type="pathway">
    <text evidence="2">Hydrocarbon metabolism; alkane degradation.</text>
</comment>
<keyword evidence="7 8" id="KW-0408">Iron</keyword>
<dbReference type="PRINTS" id="PR00163">
    <property type="entry name" value="RUBREDOXIN"/>
</dbReference>
<evidence type="ECO:0000313" key="11">
    <source>
        <dbReference type="EMBL" id="AKJ69030.1"/>
    </source>
</evidence>
<evidence type="ECO:0000256" key="5">
    <source>
        <dbReference type="ARBA" id="ARBA00022723"/>
    </source>
</evidence>
<dbReference type="AlphaFoldDB" id="A0A0G3EPZ4"/>
<organism evidence="11 12">
    <name type="scientific">Pandoraea thiooxydans</name>
    <dbReference type="NCBI Taxonomy" id="445709"/>
    <lineage>
        <taxon>Bacteria</taxon>
        <taxon>Pseudomonadati</taxon>
        <taxon>Pseudomonadota</taxon>
        <taxon>Betaproteobacteria</taxon>
        <taxon>Burkholderiales</taxon>
        <taxon>Burkholderiaceae</taxon>
        <taxon>Pandoraea</taxon>
    </lineage>
</organism>
<dbReference type="InterPro" id="IPR024934">
    <property type="entry name" value="Rubredoxin-like_dom"/>
</dbReference>
<evidence type="ECO:0000256" key="1">
    <source>
        <dbReference type="ARBA" id="ARBA00002792"/>
    </source>
</evidence>
<proteinExistence type="inferred from homology"/>
<evidence type="ECO:0000256" key="7">
    <source>
        <dbReference type="ARBA" id="ARBA00023004"/>
    </source>
</evidence>
<protein>
    <recommendedName>
        <fullName evidence="8">Rubredoxin</fullName>
    </recommendedName>
</protein>
<comment type="similarity">
    <text evidence="3 8">Belongs to the rubredoxin family.</text>
</comment>
<dbReference type="InterPro" id="IPR024922">
    <property type="entry name" value="Rubredoxin"/>
</dbReference>
<feature type="binding site" evidence="9">
    <location>
        <position position="11"/>
    </location>
    <ligand>
        <name>Fe cation</name>
        <dbReference type="ChEBI" id="CHEBI:24875"/>
    </ligand>
</feature>
<comment type="cofactor">
    <cofactor evidence="8 9">
        <name>Fe(3+)</name>
        <dbReference type="ChEBI" id="CHEBI:29034"/>
    </cofactor>
    <text evidence="8 9">Binds 1 Fe(3+) ion per subunit.</text>
</comment>
<keyword evidence="4 8" id="KW-0813">Transport</keyword>
<dbReference type="PIRSF" id="PIRSF000071">
    <property type="entry name" value="Rubredoxin"/>
    <property type="match status" value="1"/>
</dbReference>
<evidence type="ECO:0000256" key="3">
    <source>
        <dbReference type="ARBA" id="ARBA00005337"/>
    </source>
</evidence>
<feature type="binding site" evidence="9">
    <location>
        <position position="41"/>
    </location>
    <ligand>
        <name>Fe cation</name>
        <dbReference type="ChEBI" id="CHEBI:24875"/>
    </ligand>
</feature>
<dbReference type="PROSITE" id="PS50903">
    <property type="entry name" value="RUBREDOXIN_LIKE"/>
    <property type="match status" value="1"/>
</dbReference>
<dbReference type="STRING" id="445709.ABW99_13250"/>
<feature type="domain" description="Rubredoxin-like" evidence="10">
    <location>
        <begin position="3"/>
        <end position="54"/>
    </location>
</feature>
<dbReference type="RefSeq" id="WP_047214927.1">
    <property type="nucleotide sequence ID" value="NZ_CP011568.3"/>
</dbReference>
<keyword evidence="6 8" id="KW-0249">Electron transport</keyword>
<dbReference type="GO" id="GO:0009055">
    <property type="term" value="F:electron transfer activity"/>
    <property type="evidence" value="ECO:0007669"/>
    <property type="project" value="InterPro"/>
</dbReference>
<evidence type="ECO:0000256" key="6">
    <source>
        <dbReference type="ARBA" id="ARBA00022982"/>
    </source>
</evidence>
<dbReference type="Pfam" id="PF00301">
    <property type="entry name" value="Rubredoxin"/>
    <property type="match status" value="1"/>
</dbReference>
<dbReference type="GO" id="GO:0043448">
    <property type="term" value="P:alkane catabolic process"/>
    <property type="evidence" value="ECO:0007669"/>
    <property type="project" value="TreeGrafter"/>
</dbReference>
<evidence type="ECO:0000256" key="8">
    <source>
        <dbReference type="PIRNR" id="PIRNR000071"/>
    </source>
</evidence>
<feature type="binding site" evidence="9">
    <location>
        <position position="44"/>
    </location>
    <ligand>
        <name>Fe cation</name>
        <dbReference type="ChEBI" id="CHEBI:24875"/>
    </ligand>
</feature>
<sequence length="56" mass="6470">MEYKSWMCLICGWIYDEAAGLPEEGIAPGTRWEDVPINWTCPECGARKEDFEMVEI</sequence>
<dbReference type="Proteomes" id="UP000036700">
    <property type="component" value="Chromosome"/>
</dbReference>
<comment type="function">
    <text evidence="1">Involved in the hydrocarbon hydroxylating system, which transfers electrons from NADH to rubredoxin reductase and then through rubredoxin to alkane 1 monooxygenase.</text>
</comment>
<dbReference type="SUPFAM" id="SSF57802">
    <property type="entry name" value="Rubredoxin-like"/>
    <property type="match status" value="1"/>
</dbReference>
<dbReference type="PROSITE" id="PS00202">
    <property type="entry name" value="RUBREDOXIN"/>
    <property type="match status" value="1"/>
</dbReference>